<dbReference type="PANTHER" id="PTHR31734:SF259">
    <property type="entry name" value="AUXIN-RESPONSIVE PROTEIN"/>
    <property type="match status" value="1"/>
</dbReference>
<keyword evidence="6 10" id="KW-0804">Transcription</keyword>
<accession>A0A498JCI3</accession>
<evidence type="ECO:0000259" key="12">
    <source>
        <dbReference type="PROSITE" id="PS51745"/>
    </source>
</evidence>
<feature type="compositionally biased region" description="Low complexity" evidence="11">
    <location>
        <begin position="46"/>
        <end position="65"/>
    </location>
</feature>
<evidence type="ECO:0000313" key="14">
    <source>
        <dbReference type="Proteomes" id="UP000290289"/>
    </source>
</evidence>
<evidence type="ECO:0000256" key="6">
    <source>
        <dbReference type="ARBA" id="ARBA00023163"/>
    </source>
</evidence>
<evidence type="ECO:0000256" key="4">
    <source>
        <dbReference type="ARBA" id="ARBA00022491"/>
    </source>
</evidence>
<evidence type="ECO:0000256" key="11">
    <source>
        <dbReference type="SAM" id="MobiDB-lite"/>
    </source>
</evidence>
<evidence type="ECO:0000256" key="5">
    <source>
        <dbReference type="ARBA" id="ARBA00023015"/>
    </source>
</evidence>
<gene>
    <name evidence="13" type="ORF">DVH24_033441</name>
</gene>
<dbReference type="GO" id="GO:0006355">
    <property type="term" value="P:regulation of DNA-templated transcription"/>
    <property type="evidence" value="ECO:0007669"/>
    <property type="project" value="InterPro"/>
</dbReference>
<sequence length="405" mass="44121">MSPPLLGVDEEEGQSDVTLLASSGSMESVCQNSLELKERNYMGLSDCSSVDSSKVSAVSDGSKSSLHLKATELRLGLPGSQSPERDSEARVISTQLDEKPLFPLHPLKDGHYSSLQKTVVSGNKRGFSDAMDEFSEGKYANSEVNLLLSPRPSPNFGLKSGSALDNPGTQPPKTKEVAPAKVVQERPHAVNKSRPNHNENSTSGAPASKAQVVGWPPIRSFRKNSLATTSKNTEEVDGKSGPGALFVKVSLDGAPYLRKVDLKNYSAYQELSSALEKMFRCFTIGQYGSHGAPGREISESKLKDLLHGSEYVLTYEDKDGDWMLVGDVPWDMFIDTCKRMRIMKSSDAIGLGLQWSRTNWVLIMVTKGHGKVQEQELAGNIQCDVFHPTVYEFGMKAMPKTTATG</sequence>
<dbReference type="EMBL" id="RDQH01000334">
    <property type="protein sequence ID" value="RXH92545.1"/>
    <property type="molecule type" value="Genomic_DNA"/>
</dbReference>
<protein>
    <recommendedName>
        <fullName evidence="10">Auxin-responsive protein</fullName>
    </recommendedName>
</protein>
<proteinExistence type="inferred from homology"/>
<dbReference type="Pfam" id="PF02309">
    <property type="entry name" value="AUX_IAA"/>
    <property type="match status" value="1"/>
</dbReference>
<evidence type="ECO:0000256" key="8">
    <source>
        <dbReference type="ARBA" id="ARBA00023294"/>
    </source>
</evidence>
<keyword evidence="14" id="KW-1185">Reference proteome</keyword>
<dbReference type="Proteomes" id="UP000290289">
    <property type="component" value="Chromosome 8"/>
</dbReference>
<name>A0A498JCI3_MALDO</name>
<dbReference type="FunFam" id="3.10.20.90:FF:000078">
    <property type="entry name" value="Auxin-responsive protein"/>
    <property type="match status" value="1"/>
</dbReference>
<evidence type="ECO:0000256" key="9">
    <source>
        <dbReference type="ARBA" id="ARBA00025283"/>
    </source>
</evidence>
<evidence type="ECO:0000256" key="7">
    <source>
        <dbReference type="ARBA" id="ARBA00023242"/>
    </source>
</evidence>
<evidence type="ECO:0000313" key="13">
    <source>
        <dbReference type="EMBL" id="RXH92545.1"/>
    </source>
</evidence>
<dbReference type="GO" id="GO:0005634">
    <property type="term" value="C:nucleus"/>
    <property type="evidence" value="ECO:0007669"/>
    <property type="project" value="UniProtKB-SubCell"/>
</dbReference>
<comment type="subunit">
    <text evidence="3 10">Homodimers and heterodimers.</text>
</comment>
<keyword evidence="5 10" id="KW-0805">Transcription regulation</keyword>
<reference evidence="13 14" key="1">
    <citation type="submission" date="2018-10" db="EMBL/GenBank/DDBJ databases">
        <title>A high-quality apple genome assembly.</title>
        <authorList>
            <person name="Hu J."/>
        </authorList>
    </citation>
    <scope>NUCLEOTIDE SEQUENCE [LARGE SCALE GENOMIC DNA]</scope>
    <source>
        <strain evidence="14">cv. HFTH1</strain>
        <tissue evidence="13">Young leaf</tissue>
    </source>
</reference>
<comment type="function">
    <text evidence="9">Aux/IAA proteins are short-lived transcriptional factors that function as repressors of early auxin response genes at low auxin concentrations. Repression is thought to result from the interaction with auxin response factors (ARFs), proteins that bind to the auxin-responsive promoter element (AuxRE). Formation of heterodimers with ARF proteins may alter their ability to modulate early auxin response genes expression.</text>
</comment>
<keyword evidence="8 10" id="KW-0927">Auxin signaling pathway</keyword>
<dbReference type="InterPro" id="IPR053793">
    <property type="entry name" value="PB1-like"/>
</dbReference>
<feature type="region of interest" description="Disordered" evidence="11">
    <location>
        <begin position="46"/>
        <end position="88"/>
    </location>
</feature>
<dbReference type="STRING" id="3750.A0A498JCI3"/>
<keyword evidence="4 10" id="KW-0678">Repressor</keyword>
<dbReference type="SUPFAM" id="SSF54277">
    <property type="entry name" value="CAD &amp; PB1 domains"/>
    <property type="match status" value="1"/>
</dbReference>
<evidence type="ECO:0000256" key="1">
    <source>
        <dbReference type="ARBA" id="ARBA00004123"/>
    </source>
</evidence>
<feature type="region of interest" description="Disordered" evidence="11">
    <location>
        <begin position="157"/>
        <end position="209"/>
    </location>
</feature>
<organism evidence="13 14">
    <name type="scientific">Malus domestica</name>
    <name type="common">Apple</name>
    <name type="synonym">Pyrus malus</name>
    <dbReference type="NCBI Taxonomy" id="3750"/>
    <lineage>
        <taxon>Eukaryota</taxon>
        <taxon>Viridiplantae</taxon>
        <taxon>Streptophyta</taxon>
        <taxon>Embryophyta</taxon>
        <taxon>Tracheophyta</taxon>
        <taxon>Spermatophyta</taxon>
        <taxon>Magnoliopsida</taxon>
        <taxon>eudicotyledons</taxon>
        <taxon>Gunneridae</taxon>
        <taxon>Pentapetalae</taxon>
        <taxon>rosids</taxon>
        <taxon>fabids</taxon>
        <taxon>Rosales</taxon>
        <taxon>Rosaceae</taxon>
        <taxon>Amygdaloideae</taxon>
        <taxon>Maleae</taxon>
        <taxon>Malus</taxon>
    </lineage>
</organism>
<keyword evidence="7 10" id="KW-0539">Nucleus</keyword>
<dbReference type="AlphaFoldDB" id="A0A498JCI3"/>
<dbReference type="Gene3D" id="3.10.20.90">
    <property type="entry name" value="Phosphatidylinositol 3-kinase Catalytic Subunit, Chain A, domain 1"/>
    <property type="match status" value="1"/>
</dbReference>
<feature type="domain" description="PB1" evidence="12">
    <location>
        <begin position="244"/>
        <end position="345"/>
    </location>
</feature>
<evidence type="ECO:0000256" key="3">
    <source>
        <dbReference type="ARBA" id="ARBA00011726"/>
    </source>
</evidence>
<evidence type="ECO:0000256" key="10">
    <source>
        <dbReference type="RuleBase" id="RU004549"/>
    </source>
</evidence>
<dbReference type="PANTHER" id="PTHR31734">
    <property type="entry name" value="AUXIN-RESPONSIVE PROTEIN IAA17"/>
    <property type="match status" value="1"/>
</dbReference>
<dbReference type="InterPro" id="IPR033389">
    <property type="entry name" value="AUX/IAA_dom"/>
</dbReference>
<comment type="similarity">
    <text evidence="2 10">Belongs to the Aux/IAA family.</text>
</comment>
<comment type="subcellular location">
    <subcellularLocation>
        <location evidence="1 10">Nucleus</location>
    </subcellularLocation>
</comment>
<comment type="caution">
    <text evidence="13">The sequence shown here is derived from an EMBL/GenBank/DDBJ whole genome shotgun (WGS) entry which is preliminary data.</text>
</comment>
<dbReference type="GO" id="GO:0009734">
    <property type="term" value="P:auxin-activated signaling pathway"/>
    <property type="evidence" value="ECO:0007669"/>
    <property type="project" value="UniProtKB-UniRule"/>
</dbReference>
<dbReference type="InterPro" id="IPR003311">
    <property type="entry name" value="AUX_IAA"/>
</dbReference>
<feature type="compositionally biased region" description="Basic and acidic residues" evidence="11">
    <location>
        <begin position="173"/>
        <end position="188"/>
    </location>
</feature>
<evidence type="ECO:0000256" key="2">
    <source>
        <dbReference type="ARBA" id="ARBA00006728"/>
    </source>
</evidence>
<dbReference type="PROSITE" id="PS51745">
    <property type="entry name" value="PB1"/>
    <property type="match status" value="1"/>
</dbReference>